<dbReference type="EMBL" id="QJJK01000005">
    <property type="protein sequence ID" value="PXW58975.1"/>
    <property type="molecule type" value="Genomic_DNA"/>
</dbReference>
<reference evidence="15 16" key="1">
    <citation type="submission" date="2018-05" db="EMBL/GenBank/DDBJ databases">
        <title>Genomic Encyclopedia of Type Strains, Phase IV (KMG-IV): sequencing the most valuable type-strain genomes for metagenomic binning, comparative biology and taxonomic classification.</title>
        <authorList>
            <person name="Goeker M."/>
        </authorList>
    </citation>
    <scope>NUCLEOTIDE SEQUENCE [LARGE SCALE GENOMIC DNA]</scope>
    <source>
        <strain evidence="15 16">DSM 6462</strain>
    </source>
</reference>
<sequence>MYKANEGTKLPGDRGSPEKGSISGQSLRPSEALSAAVRGPGIGPVALGSSPRGDVTKVTNGLGSSLLGSGVLGSGALGSGALGTGGMGAAVVSTGAVGDQPVFGEPWSRVRRRLRVELGEDVFTSWFGRLELDGVTEGVARLTVPTRFLKSWIESHYADRVLTLFRSECAEVTRLALSVRGSLSRDAAAAARPVEPSVPRQAAARDGFAEASVAPPAFEKPVATPAAQRGDSSDLTGNPLDGRLTFESFIVGRSNALAHAAAERVARDDGATPLYNPLYLHAGVGLGKTHLIQAVAHDAQRCGKRVIYLTADRFMYGFVAALKAQTALAFKEKLRGIDLLVIDDVQFLQGKSIQQEFGHTINALLDAGRQIVVAADRPPADLEALDERVCSRLAGGLVVEMASLDEELRNRILMARIAAVQSVHPAFSVPSPVVSYVARVITTNGRDLDGAVNRLLAHSTLSGSEMSLETAEAAIRDLVRTKDPKRVKIEDIQKLVASRYNVSRADILSERRTAAVVKPRQIAMYLSKILTLRSLPEIGRRFGGRDHTTVLHAVRKIEKAVGDDGALNEEVELLKRMLQE</sequence>
<dbReference type="CDD" id="cd00009">
    <property type="entry name" value="AAA"/>
    <property type="match status" value="1"/>
</dbReference>
<dbReference type="PRINTS" id="PR00051">
    <property type="entry name" value="DNAA"/>
</dbReference>
<organism evidence="15 16">
    <name type="scientific">Chelatococcus asaccharovorans</name>
    <dbReference type="NCBI Taxonomy" id="28210"/>
    <lineage>
        <taxon>Bacteria</taxon>
        <taxon>Pseudomonadati</taxon>
        <taxon>Pseudomonadota</taxon>
        <taxon>Alphaproteobacteria</taxon>
        <taxon>Hyphomicrobiales</taxon>
        <taxon>Chelatococcaceae</taxon>
        <taxon>Chelatococcus</taxon>
    </lineage>
</organism>
<dbReference type="SMART" id="SM00760">
    <property type="entry name" value="Bac_DnaA_C"/>
    <property type="match status" value="1"/>
</dbReference>
<dbReference type="PANTHER" id="PTHR30050">
    <property type="entry name" value="CHROMOSOMAL REPLICATION INITIATOR PROTEIN DNAA"/>
    <property type="match status" value="1"/>
</dbReference>
<feature type="region of interest" description="Domain I, interacts with DnaA modulators" evidence="8">
    <location>
        <begin position="1"/>
        <end position="203"/>
    </location>
</feature>
<evidence type="ECO:0000256" key="1">
    <source>
        <dbReference type="ARBA" id="ARBA00006583"/>
    </source>
</evidence>
<dbReference type="InterPro" id="IPR027417">
    <property type="entry name" value="P-loop_NTPase"/>
</dbReference>
<keyword evidence="7 8" id="KW-0238">DNA-binding</keyword>
<dbReference type="Pfam" id="PF11638">
    <property type="entry name" value="DnaA_N"/>
    <property type="match status" value="1"/>
</dbReference>
<evidence type="ECO:0000259" key="13">
    <source>
        <dbReference type="SMART" id="SM00382"/>
    </source>
</evidence>
<feature type="domain" description="AAA+ ATPase" evidence="13">
    <location>
        <begin position="274"/>
        <end position="399"/>
    </location>
</feature>
<comment type="domain">
    <text evidence="8">Domain I is involved in oligomerization and binding regulators, domain II is flexibile and of varying length in different bacteria, domain III forms the AAA+ region, while domain IV binds dsDNA.</text>
</comment>
<dbReference type="GO" id="GO:0005737">
    <property type="term" value="C:cytoplasm"/>
    <property type="evidence" value="ECO:0007669"/>
    <property type="project" value="UniProtKB-SubCell"/>
</dbReference>
<name>A0A2V3U7C4_9HYPH</name>
<evidence type="ECO:0000259" key="14">
    <source>
        <dbReference type="SMART" id="SM00760"/>
    </source>
</evidence>
<dbReference type="InterPro" id="IPR001957">
    <property type="entry name" value="Chromosome_initiator_DnaA"/>
</dbReference>
<dbReference type="InterPro" id="IPR003593">
    <property type="entry name" value="AAA+_ATPase"/>
</dbReference>
<dbReference type="Gene3D" id="1.10.8.60">
    <property type="match status" value="1"/>
</dbReference>
<evidence type="ECO:0000256" key="2">
    <source>
        <dbReference type="ARBA" id="ARBA00022490"/>
    </source>
</evidence>
<comment type="function">
    <text evidence="8 10">Plays an essential role in the initiation and regulation of chromosomal replication. ATP-DnaA binds to the origin of replication (oriC) to initiate formation of the DNA replication initiation complex once per cell cycle. Binds the DnaA box (a 9 base pair repeat at the origin) and separates the double-stranded (ds)DNA. Forms a right-handed helical filament on oriC DNA; dsDNA binds to the exterior of the filament while single-stranded (ss)DNA is stabiized in the filament's interior. The ATP-DnaA-oriC complex binds and stabilizes one strand of the AT-rich DNA unwinding element (DUE), permitting loading of DNA polymerase. After initiation quickly degrades to an ADP-DnaA complex that is not apt for DNA replication. Binds acidic phospholipids.</text>
</comment>
<dbReference type="SMART" id="SM00382">
    <property type="entry name" value="AAA"/>
    <property type="match status" value="1"/>
</dbReference>
<feature type="binding site" evidence="8">
    <location>
        <position position="285"/>
    </location>
    <ligand>
        <name>ATP</name>
        <dbReference type="ChEBI" id="CHEBI:30616"/>
    </ligand>
</feature>
<evidence type="ECO:0000256" key="8">
    <source>
        <dbReference type="HAMAP-Rule" id="MF_00377"/>
    </source>
</evidence>
<dbReference type="InterPro" id="IPR018312">
    <property type="entry name" value="Chromosome_initiator_DnaA_CS"/>
</dbReference>
<dbReference type="GO" id="GO:0005886">
    <property type="term" value="C:plasma membrane"/>
    <property type="evidence" value="ECO:0007669"/>
    <property type="project" value="TreeGrafter"/>
</dbReference>
<dbReference type="InterPro" id="IPR020591">
    <property type="entry name" value="Chromosome_initiator_DnaA-like"/>
</dbReference>
<keyword evidence="2 8" id="KW-0963">Cytoplasm</keyword>
<comment type="subcellular location">
    <subcellularLocation>
        <location evidence="8">Cytoplasm</location>
    </subcellularLocation>
</comment>
<dbReference type="GO" id="GO:0003688">
    <property type="term" value="F:DNA replication origin binding"/>
    <property type="evidence" value="ECO:0007669"/>
    <property type="project" value="UniProtKB-UniRule"/>
</dbReference>
<evidence type="ECO:0000256" key="7">
    <source>
        <dbReference type="ARBA" id="ARBA00023125"/>
    </source>
</evidence>
<dbReference type="Pfam" id="PF00308">
    <property type="entry name" value="Bac_DnaA"/>
    <property type="match status" value="1"/>
</dbReference>
<evidence type="ECO:0000256" key="4">
    <source>
        <dbReference type="ARBA" id="ARBA00022741"/>
    </source>
</evidence>
<feature type="binding site" evidence="8">
    <location>
        <position position="288"/>
    </location>
    <ligand>
        <name>ATP</name>
        <dbReference type="ChEBI" id="CHEBI:30616"/>
    </ligand>
</feature>
<comment type="caution">
    <text evidence="15">The sequence shown here is derived from an EMBL/GenBank/DDBJ whole genome shotgun (WGS) entry which is preliminary data.</text>
</comment>
<dbReference type="NCBIfam" id="TIGR00362">
    <property type="entry name" value="DnaA"/>
    <property type="match status" value="1"/>
</dbReference>
<keyword evidence="4 8" id="KW-0547">Nucleotide-binding</keyword>
<evidence type="ECO:0000256" key="9">
    <source>
        <dbReference type="NCBIfam" id="TIGR00362"/>
    </source>
</evidence>
<dbReference type="AlphaFoldDB" id="A0A2V3U7C4"/>
<feature type="region of interest" description="Disordered" evidence="12">
    <location>
        <begin position="1"/>
        <end position="30"/>
    </location>
</feature>
<dbReference type="InterPro" id="IPR010921">
    <property type="entry name" value="Trp_repressor/repl_initiator"/>
</dbReference>
<dbReference type="PROSITE" id="PS01008">
    <property type="entry name" value="DNAA"/>
    <property type="match status" value="1"/>
</dbReference>
<protein>
    <recommendedName>
        <fullName evidence="8 9">Chromosomal replication initiator protein DnaA</fullName>
    </recommendedName>
</protein>
<feature type="binding site" evidence="8">
    <location>
        <position position="289"/>
    </location>
    <ligand>
        <name>ATP</name>
        <dbReference type="ChEBI" id="CHEBI:30616"/>
    </ligand>
</feature>
<keyword evidence="5 8" id="KW-0067">ATP-binding</keyword>
<evidence type="ECO:0000256" key="6">
    <source>
        <dbReference type="ARBA" id="ARBA00023121"/>
    </source>
</evidence>
<feature type="region of interest" description="Domain IV, binds dsDNA" evidence="8">
    <location>
        <begin position="460"/>
        <end position="580"/>
    </location>
</feature>
<evidence type="ECO:0000256" key="12">
    <source>
        <dbReference type="SAM" id="MobiDB-lite"/>
    </source>
</evidence>
<dbReference type="SUPFAM" id="SSF52540">
    <property type="entry name" value="P-loop containing nucleoside triphosphate hydrolases"/>
    <property type="match status" value="1"/>
</dbReference>
<dbReference type="HAMAP" id="MF_00377">
    <property type="entry name" value="DnaA_bact"/>
    <property type="match status" value="1"/>
</dbReference>
<keyword evidence="16" id="KW-1185">Reference proteome</keyword>
<keyword evidence="6 8" id="KW-0446">Lipid-binding</keyword>
<dbReference type="PANTHER" id="PTHR30050:SF2">
    <property type="entry name" value="CHROMOSOMAL REPLICATION INITIATOR PROTEIN DNAA"/>
    <property type="match status" value="1"/>
</dbReference>
<dbReference type="InterPro" id="IPR013159">
    <property type="entry name" value="DnaA_C"/>
</dbReference>
<dbReference type="Proteomes" id="UP000248021">
    <property type="component" value="Unassembled WGS sequence"/>
</dbReference>
<comment type="similarity">
    <text evidence="1 8 11">Belongs to the DnaA family.</text>
</comment>
<feature type="domain" description="Chromosomal replication initiator DnaA C-terminal" evidence="14">
    <location>
        <begin position="488"/>
        <end position="557"/>
    </location>
</feature>
<dbReference type="Gene3D" id="3.30.300.180">
    <property type="match status" value="1"/>
</dbReference>
<evidence type="ECO:0000313" key="16">
    <source>
        <dbReference type="Proteomes" id="UP000248021"/>
    </source>
</evidence>
<dbReference type="SUPFAM" id="SSF48295">
    <property type="entry name" value="TrpR-like"/>
    <property type="match status" value="1"/>
</dbReference>
<dbReference type="Pfam" id="PF08299">
    <property type="entry name" value="Bac_DnaA_C"/>
    <property type="match status" value="1"/>
</dbReference>
<dbReference type="InterPro" id="IPR013317">
    <property type="entry name" value="DnaA_dom"/>
</dbReference>
<comment type="subunit">
    <text evidence="8">Oligomerizes as a right-handed, spiral filament on DNA at oriC.</text>
</comment>
<dbReference type="GO" id="GO:0006275">
    <property type="term" value="P:regulation of DNA replication"/>
    <property type="evidence" value="ECO:0007669"/>
    <property type="project" value="UniProtKB-UniRule"/>
</dbReference>
<evidence type="ECO:0000313" key="15">
    <source>
        <dbReference type="EMBL" id="PXW58975.1"/>
    </source>
</evidence>
<dbReference type="InterPro" id="IPR024633">
    <property type="entry name" value="DnaA_N_dom"/>
</dbReference>
<evidence type="ECO:0000256" key="5">
    <source>
        <dbReference type="ARBA" id="ARBA00022840"/>
    </source>
</evidence>
<dbReference type="GO" id="GO:0005524">
    <property type="term" value="F:ATP binding"/>
    <property type="evidence" value="ECO:0007669"/>
    <property type="project" value="UniProtKB-UniRule"/>
</dbReference>
<evidence type="ECO:0000256" key="10">
    <source>
        <dbReference type="RuleBase" id="RU000577"/>
    </source>
</evidence>
<dbReference type="InterPro" id="IPR038454">
    <property type="entry name" value="DnaA_N_sf"/>
</dbReference>
<dbReference type="Gene3D" id="1.10.1750.10">
    <property type="match status" value="1"/>
</dbReference>
<dbReference type="GO" id="GO:0008289">
    <property type="term" value="F:lipid binding"/>
    <property type="evidence" value="ECO:0007669"/>
    <property type="project" value="UniProtKB-KW"/>
</dbReference>
<proteinExistence type="inferred from homology"/>
<feature type="binding site" evidence="8">
    <location>
        <position position="287"/>
    </location>
    <ligand>
        <name>ATP</name>
        <dbReference type="ChEBI" id="CHEBI:30616"/>
    </ligand>
</feature>
<evidence type="ECO:0000256" key="3">
    <source>
        <dbReference type="ARBA" id="ARBA00022705"/>
    </source>
</evidence>
<dbReference type="Gene3D" id="3.40.50.300">
    <property type="entry name" value="P-loop containing nucleotide triphosphate hydrolases"/>
    <property type="match status" value="1"/>
</dbReference>
<dbReference type="CDD" id="cd06571">
    <property type="entry name" value="Bac_DnaA_C"/>
    <property type="match status" value="1"/>
</dbReference>
<gene>
    <name evidence="8" type="primary">dnaA</name>
    <name evidence="15" type="ORF">C7450_105324</name>
</gene>
<accession>A0A2V3U7C4</accession>
<keyword evidence="3 8" id="KW-0235">DNA replication</keyword>
<evidence type="ECO:0000256" key="11">
    <source>
        <dbReference type="RuleBase" id="RU004227"/>
    </source>
</evidence>
<dbReference type="GO" id="GO:0006270">
    <property type="term" value="P:DNA replication initiation"/>
    <property type="evidence" value="ECO:0007669"/>
    <property type="project" value="UniProtKB-UniRule"/>
</dbReference>
<comment type="caution">
    <text evidence="8">Lacks conserved residue(s) required for the propagation of feature annotation.</text>
</comment>